<dbReference type="InterPro" id="IPR012495">
    <property type="entry name" value="TadE-like_dom"/>
</dbReference>
<sequence>MTRKPLSPNPCRRGAAAVELALLLPLLALLFSAGVDFARALRTTQVLQSAAGSAGTYATGTAWTPASTTTTADAAVAAALAEGAGLDPPLQASQVTITTVGNTVTVTVAYDMPLFTQFLIPAGTVHLERTAAGRVAPRPGE</sequence>
<reference evidence="2 3" key="1">
    <citation type="submission" date="2018-01" db="EMBL/GenBank/DDBJ databases">
        <title>G. obscuriglobus.</title>
        <authorList>
            <person name="Franke J."/>
            <person name="Blomberg W."/>
            <person name="Selmecki A."/>
        </authorList>
    </citation>
    <scope>NUCLEOTIDE SEQUENCE [LARGE SCALE GENOMIC DNA]</scope>
    <source>
        <strain evidence="2 3">DSM 5831</strain>
    </source>
</reference>
<proteinExistence type="predicted"/>
<evidence type="ECO:0000259" key="1">
    <source>
        <dbReference type="Pfam" id="PF07811"/>
    </source>
</evidence>
<evidence type="ECO:0000313" key="2">
    <source>
        <dbReference type="EMBL" id="AWM39079.1"/>
    </source>
</evidence>
<feature type="domain" description="TadE-like" evidence="1">
    <location>
        <begin position="14"/>
        <end position="52"/>
    </location>
</feature>
<dbReference type="KEGG" id="gog:C1280_20220"/>
<organism evidence="2 3">
    <name type="scientific">Gemmata obscuriglobus</name>
    <dbReference type="NCBI Taxonomy" id="114"/>
    <lineage>
        <taxon>Bacteria</taxon>
        <taxon>Pseudomonadati</taxon>
        <taxon>Planctomycetota</taxon>
        <taxon>Planctomycetia</taxon>
        <taxon>Gemmatales</taxon>
        <taxon>Gemmataceae</taxon>
        <taxon>Gemmata</taxon>
    </lineage>
</organism>
<dbReference type="Pfam" id="PF07811">
    <property type="entry name" value="TadE"/>
    <property type="match status" value="1"/>
</dbReference>
<protein>
    <recommendedName>
        <fullName evidence="1">TadE-like domain-containing protein</fullName>
    </recommendedName>
</protein>
<dbReference type="RefSeq" id="WP_010037072.1">
    <property type="nucleotide sequence ID" value="NZ_CP025958.1"/>
</dbReference>
<keyword evidence="3" id="KW-1185">Reference proteome</keyword>
<name>A0A2Z3GX73_9BACT</name>
<dbReference type="Proteomes" id="UP000245802">
    <property type="component" value="Chromosome"/>
</dbReference>
<gene>
    <name evidence="2" type="ORF">C1280_20220</name>
</gene>
<accession>A0A2Z3GX73</accession>
<evidence type="ECO:0000313" key="3">
    <source>
        <dbReference type="Proteomes" id="UP000245802"/>
    </source>
</evidence>
<dbReference type="AlphaFoldDB" id="A0A2Z3GX73"/>
<dbReference type="EMBL" id="CP025958">
    <property type="protein sequence ID" value="AWM39079.1"/>
    <property type="molecule type" value="Genomic_DNA"/>
</dbReference>